<proteinExistence type="predicted"/>
<protein>
    <submittedName>
        <fullName evidence="1">Uncharacterized protein</fullName>
    </submittedName>
</protein>
<dbReference type="Gene3D" id="1.10.10.10">
    <property type="entry name" value="Winged helix-like DNA-binding domain superfamily/Winged helix DNA-binding domain"/>
    <property type="match status" value="1"/>
</dbReference>
<dbReference type="InterPro" id="IPR036388">
    <property type="entry name" value="WH-like_DNA-bd_sf"/>
</dbReference>
<dbReference type="AlphaFoldDB" id="M1PV58"/>
<name>M1PV58_9ZZZZ</name>
<accession>M1PV58</accession>
<dbReference type="SUPFAM" id="SSF46785">
    <property type="entry name" value="Winged helix' DNA-binding domain"/>
    <property type="match status" value="1"/>
</dbReference>
<organism evidence="1">
    <name type="scientific">uncultured organism</name>
    <dbReference type="NCBI Taxonomy" id="155900"/>
    <lineage>
        <taxon>unclassified sequences</taxon>
        <taxon>environmental samples</taxon>
    </lineage>
</organism>
<gene>
    <name evidence="1" type="ORF">FLSS-6_0044</name>
</gene>
<reference evidence="1" key="1">
    <citation type="journal article" date="2013" name="Syst. Appl. Microbiol.">
        <title>New insights into the archaeal diversity of a hypersaline microbial mat obtained by a metagenomic approach.</title>
        <authorList>
            <person name="Lopez-Lopez A."/>
            <person name="Richter M."/>
            <person name="Pena A."/>
            <person name="Tamames J."/>
            <person name="Rossello-Mora R."/>
        </authorList>
    </citation>
    <scope>NUCLEOTIDE SEQUENCE</scope>
</reference>
<dbReference type="InterPro" id="IPR036390">
    <property type="entry name" value="WH_DNA-bd_sf"/>
</dbReference>
<evidence type="ECO:0000313" key="1">
    <source>
        <dbReference type="EMBL" id="AGF92989.1"/>
    </source>
</evidence>
<sequence length="305" mass="35706">MDDEILEKAKKLLDFAPEEEVDKHALNELESKLYQWENQEVEYLADLEYFINGKEYQSLIDAIYQEEALDKIKINVLDPNLDGKWNFTRPTKELKEMKGKGVCKTFEYDPTSLDKWSKANQAKQEKVMVRGFLTDFYVPISIKTKSDYHRAEEVPRQYDPTLQSLTGLWDDMRDGLVPIEIRLSLYTKKDRYSLILDPLCDKLKPHPLKDITLIHPAERDPMEYMKFDHVLAWVELPPLMKKVLELLFEGGEDSIHDIANEFSMDSTVAENNLGSLESKGFVKKHKDIYYDINMEKIKNMAEKLE</sequence>
<dbReference type="EMBL" id="JX684078">
    <property type="protein sequence ID" value="AGF92989.1"/>
    <property type="molecule type" value="Genomic_DNA"/>
</dbReference>